<keyword evidence="1" id="KW-0812">Transmembrane</keyword>
<feature type="transmembrane region" description="Helical" evidence="1">
    <location>
        <begin position="177"/>
        <end position="195"/>
    </location>
</feature>
<keyword evidence="1" id="KW-1133">Transmembrane helix</keyword>
<feature type="transmembrane region" description="Helical" evidence="1">
    <location>
        <begin position="142"/>
        <end position="165"/>
    </location>
</feature>
<evidence type="ECO:0000313" key="3">
    <source>
        <dbReference type="Proteomes" id="UP000502415"/>
    </source>
</evidence>
<protein>
    <submittedName>
        <fullName evidence="2">Uncharacterized protein</fullName>
    </submittedName>
</protein>
<evidence type="ECO:0000256" key="1">
    <source>
        <dbReference type="SAM" id="Phobius"/>
    </source>
</evidence>
<proteinExistence type="predicted"/>
<organism evidence="2 3">
    <name type="scientific">Massilia forsythiae</name>
    <dbReference type="NCBI Taxonomy" id="2728020"/>
    <lineage>
        <taxon>Bacteria</taxon>
        <taxon>Pseudomonadati</taxon>
        <taxon>Pseudomonadota</taxon>
        <taxon>Betaproteobacteria</taxon>
        <taxon>Burkholderiales</taxon>
        <taxon>Oxalobacteraceae</taxon>
        <taxon>Telluria group</taxon>
        <taxon>Massilia</taxon>
    </lineage>
</organism>
<gene>
    <name evidence="2" type="ORF">HH212_06390</name>
</gene>
<evidence type="ECO:0000313" key="2">
    <source>
        <dbReference type="EMBL" id="QJD99702.1"/>
    </source>
</evidence>
<feature type="transmembrane region" description="Helical" evidence="1">
    <location>
        <begin position="21"/>
        <end position="42"/>
    </location>
</feature>
<name>A0A7Z2VV64_9BURK</name>
<reference evidence="2 3" key="1">
    <citation type="submission" date="2020-04" db="EMBL/GenBank/DDBJ databases">
        <title>Genome sequencing of novel species.</title>
        <authorList>
            <person name="Heo J."/>
            <person name="Kim S.-J."/>
            <person name="Kim J.-S."/>
            <person name="Hong S.-B."/>
            <person name="Kwon S.-W."/>
        </authorList>
    </citation>
    <scope>NUCLEOTIDE SEQUENCE [LARGE SCALE GENOMIC DNA]</scope>
    <source>
        <strain evidence="2 3">GN2-R2</strain>
    </source>
</reference>
<accession>A0A7Z2VV64</accession>
<dbReference type="Proteomes" id="UP000502415">
    <property type="component" value="Chromosome"/>
</dbReference>
<dbReference type="AlphaFoldDB" id="A0A7Z2VV64"/>
<dbReference type="RefSeq" id="WP_169434655.1">
    <property type="nucleotide sequence ID" value="NZ_CP051685.1"/>
</dbReference>
<dbReference type="EMBL" id="CP051685">
    <property type="protein sequence ID" value="QJD99702.1"/>
    <property type="molecule type" value="Genomic_DNA"/>
</dbReference>
<dbReference type="KEGG" id="mfy:HH212_06390"/>
<keyword evidence="3" id="KW-1185">Reference proteome</keyword>
<keyword evidence="1" id="KW-0472">Membrane</keyword>
<sequence>MPTLPLPAYAAQLRRLSWTDIAKSAWLIFICATIVGLILRLAPSVRAGLRPLILAAPLLPFLAKDLAHWPDARRRVRAVLAAGTRAWWRLPLACLPPELLGLFRLDRAMRRGCWNWLRRRPHAALPDGQVLTYLERGSYRTAFALVLLAVLVEFPLDGVLVQLLGARLAADPARLQALHWLMLGGGLSSLVWVLGDRWLVGRGCHVLTGDALLLRVGARTHGSVPLAAIAACRRIDETAAAWRRRHGIDHRASLLASPFDKPNAVLILHSENTVRLHHMGIERGDLACVFLYLDRPEALAQALVAKIETQRA</sequence>